<keyword evidence="1" id="KW-0614">Plasmid</keyword>
<dbReference type="EMBL" id="CP032326">
    <property type="protein sequence ID" value="QCO00221.1"/>
    <property type="molecule type" value="Genomic_DNA"/>
</dbReference>
<accession>A0A4D8PSD0</accession>
<organism evidence="1 2">
    <name type="scientific">Azospirillum argentinense</name>
    <dbReference type="NCBI Taxonomy" id="2970906"/>
    <lineage>
        <taxon>Bacteria</taxon>
        <taxon>Pseudomonadati</taxon>
        <taxon>Pseudomonadota</taxon>
        <taxon>Alphaproteobacteria</taxon>
        <taxon>Rhodospirillales</taxon>
        <taxon>Azospirillaceae</taxon>
        <taxon>Azospirillum</taxon>
    </lineage>
</organism>
<dbReference type="KEGG" id="aare:D3093_33830"/>
<dbReference type="Proteomes" id="UP000298595">
    <property type="component" value="Plasmid p5"/>
</dbReference>
<geneLocation type="plasmid" evidence="1 2">
    <name>p5</name>
</geneLocation>
<dbReference type="AlphaFoldDB" id="A0A4D8PSD0"/>
<sequence length="70" mass="7508">MRENLDGTIIVVAFTNQDGEEVEVAEIDANTERGSLTTDASQAIAIGEAVRKALLQVGDGEAVEVRAFFR</sequence>
<proteinExistence type="predicted"/>
<evidence type="ECO:0000313" key="1">
    <source>
        <dbReference type="EMBL" id="QCO00221.1"/>
    </source>
</evidence>
<dbReference type="RefSeq" id="WP_137118931.1">
    <property type="nucleotide sequence ID" value="NZ_CP032326.1"/>
</dbReference>
<evidence type="ECO:0000313" key="2">
    <source>
        <dbReference type="Proteomes" id="UP000298595"/>
    </source>
</evidence>
<gene>
    <name evidence="1" type="ORF">D3093_33830</name>
</gene>
<reference evidence="1 2" key="1">
    <citation type="submission" date="2018-09" db="EMBL/GenBank/DDBJ databases">
        <title>Whole genome based analysis of evolution and adaptive divergence in Indian and Brazilian strains of Azospirillum brasilense.</title>
        <authorList>
            <person name="Singh C."/>
            <person name="Tripathi A.K."/>
        </authorList>
    </citation>
    <scope>NUCLEOTIDE SEQUENCE [LARGE SCALE GENOMIC DNA]</scope>
    <source>
        <strain evidence="1 2">MTCC4035</strain>
        <plasmid evidence="1 2">p5</plasmid>
    </source>
</reference>
<name>A0A4D8PSD0_9PROT</name>
<protein>
    <submittedName>
        <fullName evidence="1">Uncharacterized protein</fullName>
    </submittedName>
</protein>